<comment type="similarity">
    <text evidence="5">Belongs to the ABC-2 integral membrane protein family.</text>
</comment>
<evidence type="ECO:0000256" key="4">
    <source>
        <dbReference type="ARBA" id="ARBA00023136"/>
    </source>
</evidence>
<evidence type="ECO:0000256" key="5">
    <source>
        <dbReference type="RuleBase" id="RU361157"/>
    </source>
</evidence>
<feature type="domain" description="ABC transmembrane type-2" evidence="6">
    <location>
        <begin position="33"/>
        <end position="265"/>
    </location>
</feature>
<evidence type="ECO:0000256" key="3">
    <source>
        <dbReference type="ARBA" id="ARBA00022989"/>
    </source>
</evidence>
<dbReference type="InterPro" id="IPR013525">
    <property type="entry name" value="ABC2_TM"/>
</dbReference>
<feature type="transmembrane region" description="Helical" evidence="5">
    <location>
        <begin position="26"/>
        <end position="51"/>
    </location>
</feature>
<evidence type="ECO:0000259" key="6">
    <source>
        <dbReference type="PROSITE" id="PS51012"/>
    </source>
</evidence>
<name>A0A9P1NK90_9VIBR</name>
<dbReference type="GO" id="GO:0140359">
    <property type="term" value="F:ABC-type transporter activity"/>
    <property type="evidence" value="ECO:0007669"/>
    <property type="project" value="InterPro"/>
</dbReference>
<feature type="transmembrane region" description="Helical" evidence="5">
    <location>
        <begin position="126"/>
        <end position="145"/>
    </location>
</feature>
<keyword evidence="2 5" id="KW-0812">Transmembrane</keyword>
<evidence type="ECO:0000256" key="2">
    <source>
        <dbReference type="ARBA" id="ARBA00022692"/>
    </source>
</evidence>
<keyword evidence="4 5" id="KW-0472">Membrane</keyword>
<evidence type="ECO:0000313" key="7">
    <source>
        <dbReference type="EMBL" id="CBJ93128.1"/>
    </source>
</evidence>
<proteinExistence type="inferred from homology"/>
<dbReference type="InterPro" id="IPR047817">
    <property type="entry name" value="ABC2_TM_bact-type"/>
</dbReference>
<organism evidence="7">
    <name type="scientific">Vibrio nigripulchritudo</name>
    <dbReference type="NCBI Taxonomy" id="28173"/>
    <lineage>
        <taxon>Bacteria</taxon>
        <taxon>Pseudomonadati</taxon>
        <taxon>Pseudomonadota</taxon>
        <taxon>Gammaproteobacteria</taxon>
        <taxon>Vibrionales</taxon>
        <taxon>Vibrionaceae</taxon>
        <taxon>Vibrio</taxon>
    </lineage>
</organism>
<keyword evidence="3 5" id="KW-1133">Transmembrane helix</keyword>
<dbReference type="PANTHER" id="PTHR43229:SF6">
    <property type="entry name" value="ABC-TYPE MULTIDRUG TRANSPORT SYSTEM, PERMEASE COMPONENT"/>
    <property type="match status" value="1"/>
</dbReference>
<keyword evidence="5" id="KW-0813">Transport</keyword>
<dbReference type="PROSITE" id="PS51012">
    <property type="entry name" value="ABC_TM2"/>
    <property type="match status" value="1"/>
</dbReference>
<dbReference type="InterPro" id="IPR051784">
    <property type="entry name" value="Nod_factor_ABC_transporter"/>
</dbReference>
<dbReference type="EMBL" id="FP893246">
    <property type="protein sequence ID" value="CBJ93128.1"/>
    <property type="molecule type" value="Genomic_DNA"/>
</dbReference>
<sequence length="275" mass="31270">MNYFNVFWLTMKATYFKKLRENVRAFPLHFFFGRMMTGIYTCLFGYFLYTYMFAKSTSLKFQSIIGSGDFLTYYTLGAILLVVVVSTTMNISREIILELRQGTFESLLLTPSSRLGYLLGITFEQLLRTLLEVIPSILLSIYLGAKFSNVSTVNLFLAYLTLLVTLFSLSLMVASIMLASRDTYLTQNTVFAIIGLTTGISFPISYLPDWIQLISNAIPITNAVDIIRSVVEGNSFLVSFNECWKHLLILNLIYGLAGYFLVKYTEQYLFEVAEG</sequence>
<gene>
    <name evidence="7" type="ORF">VIBNI_0093</name>
</gene>
<feature type="transmembrane region" description="Helical" evidence="5">
    <location>
        <begin position="244"/>
        <end position="262"/>
    </location>
</feature>
<protein>
    <recommendedName>
        <fullName evidence="5">Transport permease protein</fullName>
    </recommendedName>
</protein>
<feature type="transmembrane region" description="Helical" evidence="5">
    <location>
        <begin position="190"/>
        <end position="207"/>
    </location>
</feature>
<evidence type="ECO:0000256" key="1">
    <source>
        <dbReference type="ARBA" id="ARBA00004141"/>
    </source>
</evidence>
<accession>A0A9P1NK90</accession>
<keyword evidence="7" id="KW-0614">Plasmid</keyword>
<dbReference type="Pfam" id="PF01061">
    <property type="entry name" value="ABC2_membrane"/>
    <property type="match status" value="1"/>
</dbReference>
<dbReference type="AlphaFoldDB" id="A0A9P1NK90"/>
<feature type="transmembrane region" description="Helical" evidence="5">
    <location>
        <begin position="157"/>
        <end position="178"/>
    </location>
</feature>
<keyword evidence="5" id="KW-1003">Cell membrane</keyword>
<comment type="subcellular location">
    <subcellularLocation>
        <location evidence="5">Cell inner membrane</location>
        <topology evidence="5">Multi-pass membrane protein</topology>
    </subcellularLocation>
    <subcellularLocation>
        <location evidence="1">Membrane</location>
        <topology evidence="1">Multi-pass membrane protein</topology>
    </subcellularLocation>
</comment>
<feature type="transmembrane region" description="Helical" evidence="5">
    <location>
        <begin position="71"/>
        <end position="91"/>
    </location>
</feature>
<reference evidence="7" key="1">
    <citation type="submission" date="2010-02" db="EMBL/GenBank/DDBJ databases">
        <authorList>
            <person name="Genoscope - CEA"/>
        </authorList>
    </citation>
    <scope>NUCLEOTIDE SEQUENCE</scope>
    <source>
        <plasmid evidence="7">VIBNI_pA</plasmid>
    </source>
</reference>
<geneLocation type="plasmid" evidence="7">
    <name>VIBNI_pA</name>
</geneLocation>
<dbReference type="GO" id="GO:0005886">
    <property type="term" value="C:plasma membrane"/>
    <property type="evidence" value="ECO:0007669"/>
    <property type="project" value="UniProtKB-SubCell"/>
</dbReference>
<dbReference type="PANTHER" id="PTHR43229">
    <property type="entry name" value="NODULATION PROTEIN J"/>
    <property type="match status" value="1"/>
</dbReference>